<evidence type="ECO:0000313" key="2">
    <source>
        <dbReference type="EMBL" id="GAB10208.1"/>
    </source>
</evidence>
<feature type="domain" description="Peptidase C51" evidence="1">
    <location>
        <begin position="56"/>
        <end position="143"/>
    </location>
</feature>
<accession>G7H2Y3</accession>
<protein>
    <recommendedName>
        <fullName evidence="1">Peptidase C51 domain-containing protein</fullName>
    </recommendedName>
</protein>
<dbReference type="InterPro" id="IPR007921">
    <property type="entry name" value="CHAP_dom"/>
</dbReference>
<name>G7H2Y3_9ACTN</name>
<reference evidence="2 3" key="1">
    <citation type="submission" date="2011-11" db="EMBL/GenBank/DDBJ databases">
        <title>Whole genome shotgun sequence of Gordonia araii NBRC 100433.</title>
        <authorList>
            <person name="Yoshida Y."/>
            <person name="Hosoyama A."/>
            <person name="Tsuchikane K."/>
            <person name="Katsumata H."/>
            <person name="Yamazaki S."/>
            <person name="Fujita N."/>
        </authorList>
    </citation>
    <scope>NUCLEOTIDE SEQUENCE [LARGE SCALE GENOMIC DNA]</scope>
    <source>
        <strain evidence="2 3">NBRC 100433</strain>
    </source>
</reference>
<comment type="caution">
    <text evidence="2">The sequence shown here is derived from an EMBL/GenBank/DDBJ whole genome shotgun (WGS) entry which is preliminary data.</text>
</comment>
<dbReference type="EMBL" id="BAEE01000053">
    <property type="protein sequence ID" value="GAB10208.1"/>
    <property type="molecule type" value="Genomic_DNA"/>
</dbReference>
<dbReference type="RefSeq" id="WP_007322283.1">
    <property type="nucleotide sequence ID" value="NZ_BAEE01000053.1"/>
</dbReference>
<dbReference type="Proteomes" id="UP000035088">
    <property type="component" value="Unassembled WGS sequence"/>
</dbReference>
<organism evidence="2 3">
    <name type="scientific">Gordonia araii NBRC 100433</name>
    <dbReference type="NCBI Taxonomy" id="1073574"/>
    <lineage>
        <taxon>Bacteria</taxon>
        <taxon>Bacillati</taxon>
        <taxon>Actinomycetota</taxon>
        <taxon>Actinomycetes</taxon>
        <taxon>Mycobacteriales</taxon>
        <taxon>Gordoniaceae</taxon>
        <taxon>Gordonia</taxon>
    </lineage>
</organism>
<dbReference type="AlphaFoldDB" id="G7H2Y3"/>
<keyword evidence="3" id="KW-1185">Reference proteome</keyword>
<sequence length="169" mass="18284">MSAGNAVGWLGKAGIRAPFPLVDDAALTPVQRRVIAVLRQQYDHPRPGEHYAEGVTEPWCADFVSWTMREAGVVLSNPNSGSWRIPGVATLTDYYRSVGRFAGPAYRPRIGDTVLYAPTSRFGQHTNIVVGIDGDEVTTVGGNEPPTSISVNRFDRGEITGLVGYGRLP</sequence>
<proteinExistence type="predicted"/>
<evidence type="ECO:0000259" key="1">
    <source>
        <dbReference type="Pfam" id="PF05257"/>
    </source>
</evidence>
<dbReference type="Pfam" id="PF05257">
    <property type="entry name" value="CHAP"/>
    <property type="match status" value="1"/>
</dbReference>
<gene>
    <name evidence="2" type="ORF">GOARA_053_00340</name>
</gene>
<evidence type="ECO:0000313" key="3">
    <source>
        <dbReference type="Proteomes" id="UP000035088"/>
    </source>
</evidence>
<dbReference type="OrthoDB" id="9812962at2"/>